<accession>A0A1I6RPA0</accession>
<dbReference type="GO" id="GO:0009279">
    <property type="term" value="C:cell outer membrane"/>
    <property type="evidence" value="ECO:0007669"/>
    <property type="project" value="UniProtKB-SubCell"/>
</dbReference>
<dbReference type="Gene3D" id="1.25.40.390">
    <property type="match status" value="1"/>
</dbReference>
<dbReference type="RefSeq" id="WP_038266118.1">
    <property type="nucleotide sequence ID" value="NZ_FPAG01000003.1"/>
</dbReference>
<dbReference type="SUPFAM" id="SSF48452">
    <property type="entry name" value="TPR-like"/>
    <property type="match status" value="1"/>
</dbReference>
<evidence type="ECO:0000256" key="5">
    <source>
        <dbReference type="ARBA" id="ARBA00023237"/>
    </source>
</evidence>
<protein>
    <submittedName>
        <fullName evidence="8">Starch-binding associating with outer membrane</fullName>
    </submittedName>
</protein>
<dbReference type="Pfam" id="PF07980">
    <property type="entry name" value="SusD_RagB"/>
    <property type="match status" value="1"/>
</dbReference>
<dbReference type="InterPro" id="IPR012944">
    <property type="entry name" value="SusD_RagB_dom"/>
</dbReference>
<dbReference type="OrthoDB" id="621570at2"/>
<comment type="subcellular location">
    <subcellularLocation>
        <location evidence="1">Cell outer membrane</location>
    </subcellularLocation>
</comment>
<evidence type="ECO:0000256" key="2">
    <source>
        <dbReference type="ARBA" id="ARBA00006275"/>
    </source>
</evidence>
<evidence type="ECO:0000259" key="7">
    <source>
        <dbReference type="Pfam" id="PF14322"/>
    </source>
</evidence>
<keyword evidence="4" id="KW-0472">Membrane</keyword>
<evidence type="ECO:0000256" key="1">
    <source>
        <dbReference type="ARBA" id="ARBA00004442"/>
    </source>
</evidence>
<name>A0A1I6RPA0_9FLAO</name>
<proteinExistence type="inferred from homology"/>
<evidence type="ECO:0000256" key="3">
    <source>
        <dbReference type="ARBA" id="ARBA00022729"/>
    </source>
</evidence>
<sequence length="549" mass="62314">MKKIIYGIMMVATFTACDLDRFPYDSVATDELFADEGGLLAATEGTYSLLKGDANGGGFSPQLHRITEYPGDNVALSGTTTDPLFYTYNYNNITTSGRVNDIWSSGYKAIVGCNKVIELTTEGESLDSDQLIGENYYLRGYVYFQLVNVFGRPYVQGTSNLGVPLKLTSDIDDIPDRNTVGEVYDQIVTDLLKAEALMSQDKINAYATKEAAQALLSRVYLYMGQNDKAIEYADKVINSGKFSLVSTGEFSKYFQKVPEENPETIFCFRFVEESDYNHGWYTVGSLYANIQGAGWGEMYASKSYLNLINEHPEDVRKGFIVPQYELDENGDKIPAVYWVNDNYKYEFRRTFEEGGNTYFTQDGTNYQVMSEIQNGKTLYYFNNSANEKIYVDNDFDMYKRNGYPKFFITKASLQEDVPHLWSPVISRLAEMYLNKAEAYAKMGNEAEALANVNIIRDRAGIPAYNSSADFPAGKTLLDVVLDERRLEFAYEGHRKFDVFRNNMTMDRRYPGTHLNGSNPYYEVLPTDNRVIEYIPESQINAQPSLIQND</sequence>
<evidence type="ECO:0000259" key="6">
    <source>
        <dbReference type="Pfam" id="PF07980"/>
    </source>
</evidence>
<evidence type="ECO:0000256" key="4">
    <source>
        <dbReference type="ARBA" id="ARBA00023136"/>
    </source>
</evidence>
<dbReference type="EMBL" id="FPAG01000003">
    <property type="protein sequence ID" value="SFS66440.1"/>
    <property type="molecule type" value="Genomic_DNA"/>
</dbReference>
<organism evidence="8 9">
    <name type="scientific">Zhouia amylolytica</name>
    <dbReference type="NCBI Taxonomy" id="376730"/>
    <lineage>
        <taxon>Bacteria</taxon>
        <taxon>Pseudomonadati</taxon>
        <taxon>Bacteroidota</taxon>
        <taxon>Flavobacteriia</taxon>
        <taxon>Flavobacteriales</taxon>
        <taxon>Flavobacteriaceae</taxon>
        <taxon>Zhouia</taxon>
    </lineage>
</organism>
<dbReference type="PROSITE" id="PS51257">
    <property type="entry name" value="PROKAR_LIPOPROTEIN"/>
    <property type="match status" value="1"/>
</dbReference>
<evidence type="ECO:0000313" key="9">
    <source>
        <dbReference type="Proteomes" id="UP000183209"/>
    </source>
</evidence>
<keyword evidence="5" id="KW-0998">Cell outer membrane</keyword>
<comment type="similarity">
    <text evidence="2">Belongs to the SusD family.</text>
</comment>
<evidence type="ECO:0000313" key="8">
    <source>
        <dbReference type="EMBL" id="SFS66440.1"/>
    </source>
</evidence>
<keyword evidence="3" id="KW-0732">Signal</keyword>
<dbReference type="Proteomes" id="UP000183209">
    <property type="component" value="Unassembled WGS sequence"/>
</dbReference>
<dbReference type="InterPro" id="IPR011990">
    <property type="entry name" value="TPR-like_helical_dom_sf"/>
</dbReference>
<reference evidence="8 9" key="1">
    <citation type="submission" date="2016-10" db="EMBL/GenBank/DDBJ databases">
        <authorList>
            <person name="de Groot N.N."/>
        </authorList>
    </citation>
    <scope>NUCLEOTIDE SEQUENCE [LARGE SCALE GENOMIC DNA]</scope>
    <source>
        <strain evidence="8 9">CGMCC 1.6114</strain>
    </source>
</reference>
<feature type="domain" description="RagB/SusD" evidence="6">
    <location>
        <begin position="262"/>
        <end position="548"/>
    </location>
</feature>
<dbReference type="InterPro" id="IPR033985">
    <property type="entry name" value="SusD-like_N"/>
</dbReference>
<dbReference type="AlphaFoldDB" id="A0A1I6RPA0"/>
<gene>
    <name evidence="8" type="ORF">SAMN04487906_1205</name>
</gene>
<feature type="domain" description="SusD-like N-terminal" evidence="7">
    <location>
        <begin position="90"/>
        <end position="221"/>
    </location>
</feature>
<dbReference type="Pfam" id="PF14322">
    <property type="entry name" value="SusD-like_3"/>
    <property type="match status" value="1"/>
</dbReference>